<keyword evidence="2" id="KW-0863">Zinc-finger</keyword>
<dbReference type="Pfam" id="PF22936">
    <property type="entry name" value="Pol_BBD"/>
    <property type="match status" value="1"/>
</dbReference>
<dbReference type="InterPro" id="IPR054722">
    <property type="entry name" value="PolX-like_BBD"/>
</dbReference>
<dbReference type="InterPro" id="IPR036875">
    <property type="entry name" value="Znf_CCHC_sf"/>
</dbReference>
<keyword evidence="2" id="KW-0862">Zinc</keyword>
<dbReference type="GO" id="GO:0008270">
    <property type="term" value="F:zinc ion binding"/>
    <property type="evidence" value="ECO:0007669"/>
    <property type="project" value="UniProtKB-KW"/>
</dbReference>
<dbReference type="SUPFAM" id="SSF57756">
    <property type="entry name" value="Retrovirus zinc finger-like domains"/>
    <property type="match status" value="1"/>
</dbReference>
<organism evidence="4 5">
    <name type="scientific">Austropuccinia psidii MF-1</name>
    <dbReference type="NCBI Taxonomy" id="1389203"/>
    <lineage>
        <taxon>Eukaryota</taxon>
        <taxon>Fungi</taxon>
        <taxon>Dikarya</taxon>
        <taxon>Basidiomycota</taxon>
        <taxon>Pucciniomycotina</taxon>
        <taxon>Pucciniomycetes</taxon>
        <taxon>Pucciniales</taxon>
        <taxon>Sphaerophragmiaceae</taxon>
        <taxon>Austropuccinia</taxon>
    </lineage>
</organism>
<name>A0A9Q3J1U7_9BASI</name>
<gene>
    <name evidence="4" type="ORF">O181_093510</name>
</gene>
<dbReference type="EMBL" id="AVOT02060282">
    <property type="protein sequence ID" value="MBW0553795.1"/>
    <property type="molecule type" value="Genomic_DNA"/>
</dbReference>
<keyword evidence="2" id="KW-0479">Metal-binding</keyword>
<feature type="domain" description="CCHC-type" evidence="3">
    <location>
        <begin position="147"/>
        <end position="161"/>
    </location>
</feature>
<evidence type="ECO:0000256" key="2">
    <source>
        <dbReference type="PROSITE-ProRule" id="PRU00047"/>
    </source>
</evidence>
<comment type="caution">
    <text evidence="4">The sequence shown here is derived from an EMBL/GenBank/DDBJ whole genome shotgun (WGS) entry which is preliminary data.</text>
</comment>
<accession>A0A9Q3J1U7</accession>
<dbReference type="AlphaFoldDB" id="A0A9Q3J1U7"/>
<keyword evidence="1" id="KW-0507">mRNA processing</keyword>
<keyword evidence="5" id="KW-1185">Reference proteome</keyword>
<sequence>MRHLDESIVAFVGKKISAEEKGDGRALWKMLKEKYVGSGVQAQGVALDRFLELKFKNLDQWIEDLQTSTRRMSLTGTDVNNALVSRLAIRTLPHKYESLVRILTYGNKYPTIEDIIVNIEKDQALFQVKSEKKEEIALSADQENRNCFNCGKKGHISKNCRLRNNNTYNRNVQAKLAENDEEEEPTIAFVATTNRDGLCSLVAKNNKTTILDSGANNHMFTKEEDFTDLRPSLGGVQIGQEGVKIPVKGRGEVVKFSKGNRIVFKEAIYVPDLPYNLVSLSQIWKRNGDLEKLENNKFRVTYNKKGIFDGHIENGLLHIGFDKKEAFVSDHKRFGHNGKAGN</sequence>
<evidence type="ECO:0000256" key="1">
    <source>
        <dbReference type="ARBA" id="ARBA00022664"/>
    </source>
</evidence>
<evidence type="ECO:0000259" key="3">
    <source>
        <dbReference type="PROSITE" id="PS50158"/>
    </source>
</evidence>
<dbReference type="GO" id="GO:0006397">
    <property type="term" value="P:mRNA processing"/>
    <property type="evidence" value="ECO:0007669"/>
    <property type="project" value="UniProtKB-KW"/>
</dbReference>
<evidence type="ECO:0000313" key="5">
    <source>
        <dbReference type="Proteomes" id="UP000765509"/>
    </source>
</evidence>
<dbReference type="PROSITE" id="PS50158">
    <property type="entry name" value="ZF_CCHC"/>
    <property type="match status" value="1"/>
</dbReference>
<reference evidence="4" key="1">
    <citation type="submission" date="2021-03" db="EMBL/GenBank/DDBJ databases">
        <title>Draft genome sequence of rust myrtle Austropuccinia psidii MF-1, a brazilian biotype.</title>
        <authorList>
            <person name="Quecine M.C."/>
            <person name="Pachon D.M.R."/>
            <person name="Bonatelli M.L."/>
            <person name="Correr F.H."/>
            <person name="Franceschini L.M."/>
            <person name="Leite T.F."/>
            <person name="Margarido G.R.A."/>
            <person name="Almeida C.A."/>
            <person name="Ferrarezi J.A."/>
            <person name="Labate C.A."/>
        </authorList>
    </citation>
    <scope>NUCLEOTIDE SEQUENCE</scope>
    <source>
        <strain evidence="4">MF-1</strain>
    </source>
</reference>
<dbReference type="InterPro" id="IPR001878">
    <property type="entry name" value="Znf_CCHC"/>
</dbReference>
<dbReference type="SMART" id="SM00343">
    <property type="entry name" value="ZnF_C2HC"/>
    <property type="match status" value="1"/>
</dbReference>
<dbReference type="GO" id="GO:0003676">
    <property type="term" value="F:nucleic acid binding"/>
    <property type="evidence" value="ECO:0007669"/>
    <property type="project" value="InterPro"/>
</dbReference>
<dbReference type="OrthoDB" id="413361at2759"/>
<dbReference type="Pfam" id="PF14223">
    <property type="entry name" value="Retrotran_gag_2"/>
    <property type="match status" value="1"/>
</dbReference>
<proteinExistence type="predicted"/>
<dbReference type="Proteomes" id="UP000765509">
    <property type="component" value="Unassembled WGS sequence"/>
</dbReference>
<dbReference type="PANTHER" id="PTHR47592">
    <property type="entry name" value="PBF68 PROTEIN"/>
    <property type="match status" value="1"/>
</dbReference>
<dbReference type="Pfam" id="PF00098">
    <property type="entry name" value="zf-CCHC"/>
    <property type="match status" value="1"/>
</dbReference>
<evidence type="ECO:0000313" key="4">
    <source>
        <dbReference type="EMBL" id="MBW0553795.1"/>
    </source>
</evidence>
<protein>
    <recommendedName>
        <fullName evidence="3">CCHC-type domain-containing protein</fullName>
    </recommendedName>
</protein>
<dbReference type="Gene3D" id="4.10.60.10">
    <property type="entry name" value="Zinc finger, CCHC-type"/>
    <property type="match status" value="1"/>
</dbReference>
<dbReference type="PANTHER" id="PTHR47592:SF27">
    <property type="entry name" value="OS08G0421700 PROTEIN"/>
    <property type="match status" value="1"/>
</dbReference>